<dbReference type="InterPro" id="IPR039426">
    <property type="entry name" value="TonB-dep_rcpt-like"/>
</dbReference>
<keyword evidence="7 8" id="KW-0998">Cell outer membrane</keyword>
<dbReference type="eggNOG" id="COG4206">
    <property type="taxonomic scope" value="Bacteria"/>
</dbReference>
<dbReference type="HOGENOM" id="CLU_004317_1_1_10"/>
<dbReference type="OrthoDB" id="9768177at2"/>
<evidence type="ECO:0000313" key="10">
    <source>
        <dbReference type="EMBL" id="EGK01302.1"/>
    </source>
</evidence>
<dbReference type="InterPro" id="IPR012910">
    <property type="entry name" value="Plug_dom"/>
</dbReference>
<keyword evidence="11" id="KW-1185">Reference proteome</keyword>
<evidence type="ECO:0000256" key="5">
    <source>
        <dbReference type="ARBA" id="ARBA00022729"/>
    </source>
</evidence>
<evidence type="ECO:0000256" key="2">
    <source>
        <dbReference type="ARBA" id="ARBA00022448"/>
    </source>
</evidence>
<evidence type="ECO:0000256" key="6">
    <source>
        <dbReference type="ARBA" id="ARBA00023136"/>
    </source>
</evidence>
<dbReference type="GO" id="GO:0015344">
    <property type="term" value="F:siderophore uptake transmembrane transporter activity"/>
    <property type="evidence" value="ECO:0007669"/>
    <property type="project" value="TreeGrafter"/>
</dbReference>
<proteinExistence type="inferred from homology"/>
<dbReference type="PROSITE" id="PS52016">
    <property type="entry name" value="TONB_DEPENDENT_REC_3"/>
    <property type="match status" value="1"/>
</dbReference>
<dbReference type="STRING" id="742766.HMPREF9455_02494"/>
<dbReference type="Gene3D" id="2.170.130.10">
    <property type="entry name" value="TonB-dependent receptor, plug domain"/>
    <property type="match status" value="1"/>
</dbReference>
<evidence type="ECO:0000256" key="1">
    <source>
        <dbReference type="ARBA" id="ARBA00004571"/>
    </source>
</evidence>
<dbReference type="Gene3D" id="2.40.170.20">
    <property type="entry name" value="TonB-dependent receptor, beta-barrel domain"/>
    <property type="match status" value="1"/>
</dbReference>
<dbReference type="PANTHER" id="PTHR30069:SF29">
    <property type="entry name" value="HEMOGLOBIN AND HEMOGLOBIN-HAPTOGLOBIN-BINDING PROTEIN 1-RELATED"/>
    <property type="match status" value="1"/>
</dbReference>
<comment type="caution">
    <text evidence="10">The sequence shown here is derived from an EMBL/GenBank/DDBJ whole genome shotgun (WGS) entry which is preliminary data.</text>
</comment>
<keyword evidence="6 8" id="KW-0472">Membrane</keyword>
<dbReference type="NCBIfam" id="TIGR04056">
    <property type="entry name" value="OMP_RagA_SusC"/>
    <property type="match status" value="1"/>
</dbReference>
<dbReference type="InterPro" id="IPR036942">
    <property type="entry name" value="Beta-barrel_TonB_sf"/>
</dbReference>
<evidence type="ECO:0000256" key="3">
    <source>
        <dbReference type="ARBA" id="ARBA00022452"/>
    </source>
</evidence>
<sequence>MPMKNYFFKKGKEYIPFYQRKVHLRMFAVLLIFISSIHLGYTQNIKTITGTITDESSEPIIGASITVENTSVGTVTNSDGNFSLNVPANTQRLKISYVGFISQNIDITNKVSFNIVLKEDQKMLDEIVVVGYGTQKKATLTGSVAAINSEELMATKNSNVQNMLTGKIAGVRVIQKTSEPGEFNNQFDIRGFGNPLVVVDGVPRGDFSRMDPNDIESISVLKDASAAVYGVRAANGVVLITTKKGEKGTAKIEYSMYYGIQNPIEKLKPVGAVNRMTLFNERSMRSTTDPKLTFSQDQINEYLTGQKVSTDWYDEVMKSTATQQQHNVSVSGGGDKVDYYVNFGYTEQGGFFKSNSLNYDRYNLRSNLNAQIIKNLKASLRLNGIIDQRDRPRASTWEIYKTLWRSIPSESVYANNRAGYYDKPNGDIQNVVAMADADVSGYVNNKKRLFQSTMDLTYDIPFITGLSAKGLFSYDTTIDDNTEYTKEYNEYNYDEATGIYTAVPKNVPSRLYRRYNTSYSRLWQLSLNYNRLFAQAHSVSGLLLWEESYNQGDNIWAQRDLEIPIPYLFAGNSTNQIGNGDGISEYASTGLVGKFNYDYKGKYLAEFSFRYDGSSKFPKDSRWGFFPSASVGWRLSEEEFIKSAIPFADNLKVRASYGKMGDDSAAKYQFLSGYNYPNTDGNTQDNYPKGYVFGGDFINGLGFRSVANPYITWYTVKTLNIGFDADFQKGLFGFSIDLFQRNRDGLLADRLISLPGTFGSTMPQENINSDRTKGFELELRHRNKIGQVNYNVTGIASITRSMNRYVESATRGNSYDYWRNNLAYRYNDIWFGKGDNGRYTSYDQIANSPIFTGNGTLPGDYIYEDWNGDGIIDGMDEYPIATTTDASKADLQDKRNYPLMNFSMNISADYKGFDLNLMFQGSAMSYVAYGEQLSMPLLWEGNALDMMMDRWHPSDPNKDPFDPSNQWVSGYYAYGAIGYDTNSRFAIQNGAYLRLKSAEIGYTLPASLISKVGIKRMRIYTNAYNLFTITSVKGVDPERPTELYGYMYPLNRTINFGASITF</sequence>
<dbReference type="Proteomes" id="UP000004913">
    <property type="component" value="Unassembled WGS sequence"/>
</dbReference>
<keyword evidence="5" id="KW-0732">Signal</keyword>
<dbReference type="AlphaFoldDB" id="F5IZH7"/>
<name>F5IZH7_9BACT</name>
<feature type="domain" description="TonB-dependent receptor plug" evidence="9">
    <location>
        <begin position="137"/>
        <end position="237"/>
    </location>
</feature>
<dbReference type="GO" id="GO:0044718">
    <property type="term" value="P:siderophore transmembrane transport"/>
    <property type="evidence" value="ECO:0007669"/>
    <property type="project" value="TreeGrafter"/>
</dbReference>
<dbReference type="FunFam" id="2.170.130.10:FF:000003">
    <property type="entry name" value="SusC/RagA family TonB-linked outer membrane protein"/>
    <property type="match status" value="1"/>
</dbReference>
<dbReference type="PANTHER" id="PTHR30069">
    <property type="entry name" value="TONB-DEPENDENT OUTER MEMBRANE RECEPTOR"/>
    <property type="match status" value="1"/>
</dbReference>
<evidence type="ECO:0000256" key="4">
    <source>
        <dbReference type="ARBA" id="ARBA00022692"/>
    </source>
</evidence>
<dbReference type="SUPFAM" id="SSF49464">
    <property type="entry name" value="Carboxypeptidase regulatory domain-like"/>
    <property type="match status" value="1"/>
</dbReference>
<dbReference type="InterPro" id="IPR023997">
    <property type="entry name" value="TonB-dep_OMP_SusC/RagA_CS"/>
</dbReference>
<protein>
    <recommendedName>
        <fullName evidence="9">TonB-dependent receptor plug domain-containing protein</fullName>
    </recommendedName>
</protein>
<keyword evidence="4 8" id="KW-0812">Transmembrane</keyword>
<evidence type="ECO:0000256" key="8">
    <source>
        <dbReference type="PROSITE-ProRule" id="PRU01360"/>
    </source>
</evidence>
<comment type="subcellular location">
    <subcellularLocation>
        <location evidence="1 8">Cell outer membrane</location>
        <topology evidence="1 8">Multi-pass membrane protein</topology>
    </subcellularLocation>
</comment>
<dbReference type="NCBIfam" id="TIGR04057">
    <property type="entry name" value="SusC_RagA_signa"/>
    <property type="match status" value="1"/>
</dbReference>
<dbReference type="Pfam" id="PF13715">
    <property type="entry name" value="CarbopepD_reg_2"/>
    <property type="match status" value="1"/>
</dbReference>
<dbReference type="InterPro" id="IPR008969">
    <property type="entry name" value="CarboxyPept-like_regulatory"/>
</dbReference>
<dbReference type="GO" id="GO:0009279">
    <property type="term" value="C:cell outer membrane"/>
    <property type="evidence" value="ECO:0007669"/>
    <property type="project" value="UniProtKB-SubCell"/>
</dbReference>
<accession>F5IZH7</accession>
<evidence type="ECO:0000313" key="11">
    <source>
        <dbReference type="Proteomes" id="UP000004913"/>
    </source>
</evidence>
<keyword evidence="3 8" id="KW-1134">Transmembrane beta strand</keyword>
<reference evidence="10 11" key="1">
    <citation type="submission" date="2011-04" db="EMBL/GenBank/DDBJ databases">
        <title>The Genome Sequence of Dysgonomonas gadei ATCC BAA-286.</title>
        <authorList>
            <consortium name="The Broad Institute Genome Sequencing Platform"/>
            <person name="Earl A."/>
            <person name="Ward D."/>
            <person name="Feldgarden M."/>
            <person name="Gevers D."/>
            <person name="Pudlo N."/>
            <person name="Martens E."/>
            <person name="Allen-Vercoe E."/>
            <person name="Young S.K."/>
            <person name="Zeng Q."/>
            <person name="Gargeya S."/>
            <person name="Fitzgerald M."/>
            <person name="Haas B."/>
            <person name="Abouelleil A."/>
            <person name="Alvarado L."/>
            <person name="Arachchi H.M."/>
            <person name="Berlin A."/>
            <person name="Brown A."/>
            <person name="Chapman S.B."/>
            <person name="Chen Z."/>
            <person name="Dunbar C."/>
            <person name="Freedman E."/>
            <person name="Gearin G."/>
            <person name="Gellesch M."/>
            <person name="Goldberg J."/>
            <person name="Griggs A."/>
            <person name="Gujja S."/>
            <person name="Heiman D."/>
            <person name="Howarth C."/>
            <person name="Larson L."/>
            <person name="Lui A."/>
            <person name="MacDonald P.J.P."/>
            <person name="Mehta T."/>
            <person name="Montmayeur A."/>
            <person name="Murphy C."/>
            <person name="Neiman D."/>
            <person name="Pearson M."/>
            <person name="Priest M."/>
            <person name="Roberts A."/>
            <person name="Saif S."/>
            <person name="Shea T."/>
            <person name="Shenoy N."/>
            <person name="Sisk P."/>
            <person name="Stolte C."/>
            <person name="Sykes S."/>
            <person name="Yandava C."/>
            <person name="Wortman J."/>
            <person name="Nusbaum C."/>
            <person name="Birren B."/>
        </authorList>
    </citation>
    <scope>NUCLEOTIDE SEQUENCE [LARGE SCALE GENOMIC DNA]</scope>
    <source>
        <strain evidence="10 11">ATCC BAA-286</strain>
    </source>
</reference>
<dbReference type="Gene3D" id="2.60.40.1120">
    <property type="entry name" value="Carboxypeptidase-like, regulatory domain"/>
    <property type="match status" value="1"/>
</dbReference>
<evidence type="ECO:0000259" key="9">
    <source>
        <dbReference type="Pfam" id="PF07715"/>
    </source>
</evidence>
<evidence type="ECO:0000256" key="7">
    <source>
        <dbReference type="ARBA" id="ARBA00023237"/>
    </source>
</evidence>
<dbReference type="InterPro" id="IPR037066">
    <property type="entry name" value="Plug_dom_sf"/>
</dbReference>
<gene>
    <name evidence="10" type="ORF">HMPREF9455_02494</name>
</gene>
<keyword evidence="2 8" id="KW-0813">Transport</keyword>
<comment type="similarity">
    <text evidence="8">Belongs to the TonB-dependent receptor family.</text>
</comment>
<dbReference type="SUPFAM" id="SSF56935">
    <property type="entry name" value="Porins"/>
    <property type="match status" value="1"/>
</dbReference>
<dbReference type="EMBL" id="ADLV01000029">
    <property type="protein sequence ID" value="EGK01302.1"/>
    <property type="molecule type" value="Genomic_DNA"/>
</dbReference>
<dbReference type="InterPro" id="IPR023996">
    <property type="entry name" value="TonB-dep_OMP_SusC/RagA"/>
</dbReference>
<organism evidence="10 11">
    <name type="scientific">Dysgonomonas gadei ATCC BAA-286</name>
    <dbReference type="NCBI Taxonomy" id="742766"/>
    <lineage>
        <taxon>Bacteria</taxon>
        <taxon>Pseudomonadati</taxon>
        <taxon>Bacteroidota</taxon>
        <taxon>Bacteroidia</taxon>
        <taxon>Bacteroidales</taxon>
        <taxon>Dysgonomonadaceae</taxon>
        <taxon>Dysgonomonas</taxon>
    </lineage>
</organism>
<dbReference type="Pfam" id="PF07715">
    <property type="entry name" value="Plug"/>
    <property type="match status" value="1"/>
</dbReference>